<organism evidence="3 4">
    <name type="scientific">Dimargaris cristalligena</name>
    <dbReference type="NCBI Taxonomy" id="215637"/>
    <lineage>
        <taxon>Eukaryota</taxon>
        <taxon>Fungi</taxon>
        <taxon>Fungi incertae sedis</taxon>
        <taxon>Zoopagomycota</taxon>
        <taxon>Kickxellomycotina</taxon>
        <taxon>Dimargaritomycetes</taxon>
        <taxon>Dimargaritales</taxon>
        <taxon>Dimargaritaceae</taxon>
        <taxon>Dimargaris</taxon>
    </lineage>
</organism>
<evidence type="ECO:0000313" key="4">
    <source>
        <dbReference type="Proteomes" id="UP000268162"/>
    </source>
</evidence>
<reference evidence="4" key="1">
    <citation type="journal article" date="2018" name="Nat. Microbiol.">
        <title>Leveraging single-cell genomics to expand the fungal tree of life.</title>
        <authorList>
            <person name="Ahrendt S.R."/>
            <person name="Quandt C.A."/>
            <person name="Ciobanu D."/>
            <person name="Clum A."/>
            <person name="Salamov A."/>
            <person name="Andreopoulos B."/>
            <person name="Cheng J.F."/>
            <person name="Woyke T."/>
            <person name="Pelin A."/>
            <person name="Henrissat B."/>
            <person name="Reynolds N.K."/>
            <person name="Benny G.L."/>
            <person name="Smith M.E."/>
            <person name="James T.Y."/>
            <person name="Grigoriev I.V."/>
        </authorList>
    </citation>
    <scope>NUCLEOTIDE SEQUENCE [LARGE SCALE GENOMIC DNA]</scope>
    <source>
        <strain evidence="4">RSA 468</strain>
    </source>
</reference>
<dbReference type="Proteomes" id="UP000268162">
    <property type="component" value="Unassembled WGS sequence"/>
</dbReference>
<dbReference type="GO" id="GO:0019722">
    <property type="term" value="P:calcium-mediated signaling"/>
    <property type="evidence" value="ECO:0007669"/>
    <property type="project" value="InterPro"/>
</dbReference>
<dbReference type="STRING" id="215637.A0A4P9ZVC1"/>
<dbReference type="EMBL" id="ML002480">
    <property type="protein sequence ID" value="RKP37544.1"/>
    <property type="molecule type" value="Genomic_DNA"/>
</dbReference>
<name>A0A4P9ZVC1_9FUNG</name>
<gene>
    <name evidence="3" type="ORF">BJ085DRAFT_35727</name>
</gene>
<dbReference type="OrthoDB" id="17212at2759"/>
<sequence length="215" mass="23993">MQPSGPTSSKSPQQAAAEGSTSQTVDFPTPALLVTIKPFTPSLATVLENILTVQFGPLLYFAPLPSFARCLAILSSRDKATAAKDFLTHGHWHLESSSQTRVYYYQIDADDPMCTRKDFLKLPQNERLWLISPPGSPPVDWAQEREDPPNAIHLHDELHAALVDLGNGRYHLNYHEDDDNDAEFLLLQFSFAENRYAEVSNPTIAFPGIVHTIIH</sequence>
<feature type="region of interest" description="Disordered" evidence="2">
    <location>
        <begin position="1"/>
        <end position="24"/>
    </location>
</feature>
<dbReference type="InterPro" id="IPR006931">
    <property type="entry name" value="Calcipressin"/>
</dbReference>
<dbReference type="AlphaFoldDB" id="A0A4P9ZVC1"/>
<accession>A0A4P9ZVC1</accession>
<keyword evidence="4" id="KW-1185">Reference proteome</keyword>
<dbReference type="GO" id="GO:0008597">
    <property type="term" value="F:calcium-dependent protein serine/threonine phosphatase regulator activity"/>
    <property type="evidence" value="ECO:0007669"/>
    <property type="project" value="TreeGrafter"/>
</dbReference>
<evidence type="ECO:0000256" key="1">
    <source>
        <dbReference type="ARBA" id="ARBA00008209"/>
    </source>
</evidence>
<dbReference type="PANTHER" id="PTHR10300">
    <property type="entry name" value="CALCIPRESSIN"/>
    <property type="match status" value="1"/>
</dbReference>
<evidence type="ECO:0000256" key="2">
    <source>
        <dbReference type="SAM" id="MobiDB-lite"/>
    </source>
</evidence>
<protein>
    <submittedName>
        <fullName evidence="3">Calcipressin-domain-containing protein</fullName>
    </submittedName>
</protein>
<proteinExistence type="inferred from homology"/>
<evidence type="ECO:0000313" key="3">
    <source>
        <dbReference type="EMBL" id="RKP37544.1"/>
    </source>
</evidence>
<comment type="similarity">
    <text evidence="1">Belongs to the RCAN family.</text>
</comment>
<dbReference type="GO" id="GO:0005737">
    <property type="term" value="C:cytoplasm"/>
    <property type="evidence" value="ECO:0007669"/>
    <property type="project" value="TreeGrafter"/>
</dbReference>
<dbReference type="Pfam" id="PF04847">
    <property type="entry name" value="Calcipressin"/>
    <property type="match status" value="1"/>
</dbReference>
<dbReference type="GO" id="GO:0005634">
    <property type="term" value="C:nucleus"/>
    <property type="evidence" value="ECO:0007669"/>
    <property type="project" value="TreeGrafter"/>
</dbReference>
<dbReference type="PANTHER" id="PTHR10300:SF14">
    <property type="entry name" value="PROTEIN SARAH"/>
    <property type="match status" value="1"/>
</dbReference>